<dbReference type="PANTHER" id="PTHR43280">
    <property type="entry name" value="ARAC-FAMILY TRANSCRIPTIONAL REGULATOR"/>
    <property type="match status" value="1"/>
</dbReference>
<dbReference type="STRING" id="288992.SAMN04488522_1011164"/>
<dbReference type="PROSITE" id="PS01124">
    <property type="entry name" value="HTH_ARAC_FAMILY_2"/>
    <property type="match status" value="1"/>
</dbReference>
<dbReference type="OrthoDB" id="629929at2"/>
<organism evidence="5 6">
    <name type="scientific">Pedobacter caeni</name>
    <dbReference type="NCBI Taxonomy" id="288992"/>
    <lineage>
        <taxon>Bacteria</taxon>
        <taxon>Pseudomonadati</taxon>
        <taxon>Bacteroidota</taxon>
        <taxon>Sphingobacteriia</taxon>
        <taxon>Sphingobacteriales</taxon>
        <taxon>Sphingobacteriaceae</taxon>
        <taxon>Pedobacter</taxon>
    </lineage>
</organism>
<dbReference type="EMBL" id="FQUQ01000001">
    <property type="protein sequence ID" value="SHE77159.1"/>
    <property type="molecule type" value="Genomic_DNA"/>
</dbReference>
<feature type="domain" description="HTH araC/xylS-type" evidence="4">
    <location>
        <begin position="193"/>
        <end position="291"/>
    </location>
</feature>
<dbReference type="InterPro" id="IPR018060">
    <property type="entry name" value="HTH_AraC"/>
</dbReference>
<dbReference type="RefSeq" id="WP_073228529.1">
    <property type="nucleotide sequence ID" value="NZ_FQUQ01000001.1"/>
</dbReference>
<keyword evidence="2" id="KW-0238">DNA-binding</keyword>
<reference evidence="6" key="1">
    <citation type="submission" date="2016-11" db="EMBL/GenBank/DDBJ databases">
        <authorList>
            <person name="Varghese N."/>
            <person name="Submissions S."/>
        </authorList>
    </citation>
    <scope>NUCLEOTIDE SEQUENCE [LARGE SCALE GENOMIC DNA]</scope>
    <source>
        <strain evidence="6">DSM 16990</strain>
    </source>
</reference>
<name>A0A1M4W7H7_9SPHI</name>
<keyword evidence="1" id="KW-0805">Transcription regulation</keyword>
<dbReference type="AlphaFoldDB" id="A0A1M4W7H7"/>
<dbReference type="InterPro" id="IPR009057">
    <property type="entry name" value="Homeodomain-like_sf"/>
</dbReference>
<dbReference type="SUPFAM" id="SSF51215">
    <property type="entry name" value="Regulatory protein AraC"/>
    <property type="match status" value="1"/>
</dbReference>
<proteinExistence type="predicted"/>
<dbReference type="SMART" id="SM00342">
    <property type="entry name" value="HTH_ARAC"/>
    <property type="match status" value="1"/>
</dbReference>
<dbReference type="SUPFAM" id="SSF46689">
    <property type="entry name" value="Homeodomain-like"/>
    <property type="match status" value="1"/>
</dbReference>
<dbReference type="GO" id="GO:0043565">
    <property type="term" value="F:sequence-specific DNA binding"/>
    <property type="evidence" value="ECO:0007669"/>
    <property type="project" value="InterPro"/>
</dbReference>
<dbReference type="Gene3D" id="1.10.10.60">
    <property type="entry name" value="Homeodomain-like"/>
    <property type="match status" value="1"/>
</dbReference>
<keyword evidence="3" id="KW-0804">Transcription</keyword>
<evidence type="ECO:0000256" key="3">
    <source>
        <dbReference type="ARBA" id="ARBA00023163"/>
    </source>
</evidence>
<protein>
    <submittedName>
        <fullName evidence="5">Transcriptional regulator, AraC family</fullName>
    </submittedName>
</protein>
<sequence>MRSKIPTHQLDHSFSKFEGGNSHIVIADFDDQSKIFDRQYPHRHNYYEIFILQESSGVHYIDFEAYPFSGAVIFLTAPEQVHQLMRDKGGYGYSIQFEEDFFNKNSDADTGLFSHFLFDHFQAHPVISINETELNKLKTLLSLSLEEYKTDRMGCSSLISAYVRIILMEILRIRKEQFQEHHLQVGPQQQQLLRFKQLLNAQFSSKHEVQDYAEQLKITPRQLNALCKQFLDKQASQVIKDRILLETKRLITINTLSIKEIGYELGFEDSAYFSRFFKQGTGMTAQEFKKSIIKTPV</sequence>
<evidence type="ECO:0000256" key="1">
    <source>
        <dbReference type="ARBA" id="ARBA00023015"/>
    </source>
</evidence>
<evidence type="ECO:0000259" key="4">
    <source>
        <dbReference type="PROSITE" id="PS01124"/>
    </source>
</evidence>
<evidence type="ECO:0000313" key="6">
    <source>
        <dbReference type="Proteomes" id="UP000184287"/>
    </source>
</evidence>
<gene>
    <name evidence="5" type="ORF">SAMN04488522_1011164</name>
</gene>
<dbReference type="InterPro" id="IPR037923">
    <property type="entry name" value="HTH-like"/>
</dbReference>
<dbReference type="PANTHER" id="PTHR43280:SF32">
    <property type="entry name" value="TRANSCRIPTIONAL REGULATORY PROTEIN"/>
    <property type="match status" value="1"/>
</dbReference>
<dbReference type="GO" id="GO:0003700">
    <property type="term" value="F:DNA-binding transcription factor activity"/>
    <property type="evidence" value="ECO:0007669"/>
    <property type="project" value="InterPro"/>
</dbReference>
<evidence type="ECO:0000256" key="2">
    <source>
        <dbReference type="ARBA" id="ARBA00023125"/>
    </source>
</evidence>
<accession>A0A1M4W7H7</accession>
<keyword evidence="6" id="KW-1185">Reference proteome</keyword>
<dbReference type="Proteomes" id="UP000184287">
    <property type="component" value="Unassembled WGS sequence"/>
</dbReference>
<dbReference type="Pfam" id="PF12833">
    <property type="entry name" value="HTH_18"/>
    <property type="match status" value="1"/>
</dbReference>
<evidence type="ECO:0000313" key="5">
    <source>
        <dbReference type="EMBL" id="SHE77159.1"/>
    </source>
</evidence>